<dbReference type="Proteomes" id="UP000051574">
    <property type="component" value="Unassembled WGS sequence"/>
</dbReference>
<dbReference type="OrthoDB" id="430826at2759"/>
<comment type="caution">
    <text evidence="2">The sequence shown here is derived from an EMBL/GenBank/DDBJ whole genome shotgun (WGS) entry which is preliminary data.</text>
</comment>
<evidence type="ECO:0000313" key="2">
    <source>
        <dbReference type="EMBL" id="KRT81515.1"/>
    </source>
</evidence>
<dbReference type="SUPFAM" id="SSF58104">
    <property type="entry name" value="Methyl-accepting chemotaxis protein (MCP) signaling domain"/>
    <property type="match status" value="1"/>
</dbReference>
<reference evidence="2 3" key="1">
    <citation type="submission" date="2015-09" db="EMBL/GenBank/DDBJ databases">
        <title>Draft genome of the scarab beetle Oryctes borbonicus.</title>
        <authorList>
            <person name="Meyer J.M."/>
            <person name="Markov G.V."/>
            <person name="Baskaran P."/>
            <person name="Herrmann M."/>
            <person name="Sommer R.J."/>
            <person name="Roedelsperger C."/>
        </authorList>
    </citation>
    <scope>NUCLEOTIDE SEQUENCE [LARGE SCALE GENOMIC DNA]</scope>
    <source>
        <strain evidence="2">OB123</strain>
        <tissue evidence="2">Whole animal</tissue>
    </source>
</reference>
<keyword evidence="3" id="KW-1185">Reference proteome</keyword>
<gene>
    <name evidence="2" type="ORF">AMK59_6269</name>
</gene>
<protein>
    <submittedName>
        <fullName evidence="2">Uncharacterized protein</fullName>
    </submittedName>
</protein>
<feature type="coiled-coil region" evidence="1">
    <location>
        <begin position="368"/>
        <end position="471"/>
    </location>
</feature>
<sequence length="487" mass="54069">MDAQNNVTTSEDILRAAENHLAGGLDMLETDGKAALETAQQKAKEFGQQSDRMTTISQEARTIADTLDANATEIAARAKFAEDEAKEAYELAKNITAQEKNSSKVIEVLKASVAETELKLKLVNEAVKNAHNRSAEAKEKALDLFAEVSNLNVPSVDVAKLKKEAEETRAAAVKLIADTDDLINANNDLLKDIQEQVLTAKQLLDDGYNQKDYLGQIMNEILATKAQAENAVELGDNTLTQARNTYEKLSQFDKQVKESEASANEALKKIPEIRQLINETDFQTTQTQGSLDSALQLAQEALQTADAANTMAKQTGEKIDGIKEDAELLHKNASSLKDEADLMADRVENTRVDFNKLQEQSDRNASLLNEAKEKVGRARIDAENASKKVSDILTDVQGIMTELENLQDFDEDKLNDLEVELEIAEEKVREARLNEKLEKLQEERKLHNTLVDSYKDELARLRKEVENIEQIAEALPEGCFKSITLEP</sequence>
<organism evidence="2 3">
    <name type="scientific">Oryctes borbonicus</name>
    <dbReference type="NCBI Taxonomy" id="1629725"/>
    <lineage>
        <taxon>Eukaryota</taxon>
        <taxon>Metazoa</taxon>
        <taxon>Ecdysozoa</taxon>
        <taxon>Arthropoda</taxon>
        <taxon>Hexapoda</taxon>
        <taxon>Insecta</taxon>
        <taxon>Pterygota</taxon>
        <taxon>Neoptera</taxon>
        <taxon>Endopterygota</taxon>
        <taxon>Coleoptera</taxon>
        <taxon>Polyphaga</taxon>
        <taxon>Scarabaeiformia</taxon>
        <taxon>Scarabaeidae</taxon>
        <taxon>Dynastinae</taxon>
        <taxon>Oryctes</taxon>
    </lineage>
</organism>
<keyword evidence="1" id="KW-0175">Coiled coil</keyword>
<name>A0A0T6B2V4_9SCAR</name>
<dbReference type="EMBL" id="LJIG01016133">
    <property type="protein sequence ID" value="KRT81515.1"/>
    <property type="molecule type" value="Genomic_DNA"/>
</dbReference>
<feature type="coiled-coil region" evidence="1">
    <location>
        <begin position="78"/>
        <end position="178"/>
    </location>
</feature>
<accession>A0A0T6B2V4</accession>
<dbReference type="AlphaFoldDB" id="A0A0T6B2V4"/>
<proteinExistence type="predicted"/>
<evidence type="ECO:0000256" key="1">
    <source>
        <dbReference type="SAM" id="Coils"/>
    </source>
</evidence>
<evidence type="ECO:0000313" key="3">
    <source>
        <dbReference type="Proteomes" id="UP000051574"/>
    </source>
</evidence>